<evidence type="ECO:0000313" key="1">
    <source>
        <dbReference type="EMBL" id="VDN34433.1"/>
    </source>
</evidence>
<reference evidence="3" key="1">
    <citation type="submission" date="2016-06" db="UniProtKB">
        <authorList>
            <consortium name="WormBaseParasite"/>
        </authorList>
    </citation>
    <scope>IDENTIFICATION</scope>
</reference>
<evidence type="ECO:0000313" key="2">
    <source>
        <dbReference type="Proteomes" id="UP000271098"/>
    </source>
</evidence>
<dbReference type="Proteomes" id="UP000271098">
    <property type="component" value="Unassembled WGS sequence"/>
</dbReference>
<dbReference type="OrthoDB" id="283111at2759"/>
<keyword evidence="2" id="KW-1185">Reference proteome</keyword>
<organism evidence="3">
    <name type="scientific">Gongylonema pulchrum</name>
    <dbReference type="NCBI Taxonomy" id="637853"/>
    <lineage>
        <taxon>Eukaryota</taxon>
        <taxon>Metazoa</taxon>
        <taxon>Ecdysozoa</taxon>
        <taxon>Nematoda</taxon>
        <taxon>Chromadorea</taxon>
        <taxon>Rhabditida</taxon>
        <taxon>Spirurina</taxon>
        <taxon>Spiruromorpha</taxon>
        <taxon>Spiruroidea</taxon>
        <taxon>Gongylonematidae</taxon>
        <taxon>Gongylonema</taxon>
    </lineage>
</organism>
<dbReference type="Gene3D" id="1.10.510.10">
    <property type="entry name" value="Transferase(Phosphotransferase) domain 1"/>
    <property type="match status" value="1"/>
</dbReference>
<proteinExistence type="predicted"/>
<dbReference type="WBParaSite" id="GPUH_0001975201-mRNA-1">
    <property type="protein sequence ID" value="GPUH_0001975201-mRNA-1"/>
    <property type="gene ID" value="GPUH_0001975201"/>
</dbReference>
<dbReference type="EMBL" id="UYRT01089031">
    <property type="protein sequence ID" value="VDN34433.1"/>
    <property type="molecule type" value="Genomic_DNA"/>
</dbReference>
<reference evidence="1 2" key="2">
    <citation type="submission" date="2018-11" db="EMBL/GenBank/DDBJ databases">
        <authorList>
            <consortium name="Pathogen Informatics"/>
        </authorList>
    </citation>
    <scope>NUCLEOTIDE SEQUENCE [LARGE SCALE GENOMIC DNA]</scope>
</reference>
<protein>
    <submittedName>
        <fullName evidence="3">Protein kinase domain-containing protein</fullName>
    </submittedName>
</protein>
<dbReference type="InterPro" id="IPR011009">
    <property type="entry name" value="Kinase-like_dom_sf"/>
</dbReference>
<evidence type="ECO:0000313" key="3">
    <source>
        <dbReference type="WBParaSite" id="GPUH_0001975201-mRNA-1"/>
    </source>
</evidence>
<dbReference type="AlphaFoldDB" id="A0A183EFI6"/>
<dbReference type="SUPFAM" id="SSF56112">
    <property type="entry name" value="Protein kinase-like (PK-like)"/>
    <property type="match status" value="1"/>
</dbReference>
<gene>
    <name evidence="1" type="ORF">GPUH_LOCUS19724</name>
</gene>
<sequence length="80" mass="8737">MKSNDPEDIELFEIISEMLTYEPSQRIKLGAALEHKYFKRLDPQLRLHEIAGSSNGSSEASSITAAAMVLGAGEGDGEQR</sequence>
<name>A0A183EFI6_9BILA</name>
<accession>A0A183EFI6</accession>